<feature type="binding site" evidence="8">
    <location>
        <position position="265"/>
    </location>
    <ligand>
        <name>a divalent metal cation</name>
        <dbReference type="ChEBI" id="CHEBI:60240"/>
    </ligand>
</feature>
<comment type="subcellular location">
    <subcellularLocation>
        <location evidence="5">Nucleus</location>
    </subcellularLocation>
</comment>
<dbReference type="InterPro" id="IPR003084">
    <property type="entry name" value="HDAC_I/II"/>
</dbReference>
<evidence type="ECO:0000256" key="7">
    <source>
        <dbReference type="PIRSR" id="PIRSR037913-2"/>
    </source>
</evidence>
<dbReference type="InterPro" id="IPR000286">
    <property type="entry name" value="HDACs"/>
</dbReference>
<dbReference type="EC" id="3.5.1.98" evidence="1 5"/>
<evidence type="ECO:0000256" key="4">
    <source>
        <dbReference type="ARBA" id="ARBA00048287"/>
    </source>
</evidence>
<reference evidence="10 11" key="1">
    <citation type="journal article" date="2024" name="Nat. Commun.">
        <title>Phylogenomics reveals the evolutionary origins of lichenization in chlorophyte algae.</title>
        <authorList>
            <person name="Puginier C."/>
            <person name="Libourel C."/>
            <person name="Otte J."/>
            <person name="Skaloud P."/>
            <person name="Haon M."/>
            <person name="Grisel S."/>
            <person name="Petersen M."/>
            <person name="Berrin J.G."/>
            <person name="Delaux P.M."/>
            <person name="Dal Grande F."/>
            <person name="Keller J."/>
        </authorList>
    </citation>
    <scope>NUCLEOTIDE SEQUENCE [LARGE SCALE GENOMIC DNA]</scope>
    <source>
        <strain evidence="10 11">SAG 245.80</strain>
    </source>
</reference>
<evidence type="ECO:0000256" key="6">
    <source>
        <dbReference type="PIRSR" id="PIRSR037913-1"/>
    </source>
</evidence>
<comment type="catalytic activity">
    <reaction evidence="4 5">
        <text>N(6)-acetyl-L-lysyl-[histone] + H2O = L-lysyl-[histone] + acetate</text>
        <dbReference type="Rhea" id="RHEA:58196"/>
        <dbReference type="Rhea" id="RHEA-COMP:9845"/>
        <dbReference type="Rhea" id="RHEA-COMP:11338"/>
        <dbReference type="ChEBI" id="CHEBI:15377"/>
        <dbReference type="ChEBI" id="CHEBI:29969"/>
        <dbReference type="ChEBI" id="CHEBI:30089"/>
        <dbReference type="ChEBI" id="CHEBI:61930"/>
        <dbReference type="EC" id="3.5.1.98"/>
    </reaction>
</comment>
<organism evidence="10 11">
    <name type="scientific">Elliptochloris bilobata</name>
    <dbReference type="NCBI Taxonomy" id="381761"/>
    <lineage>
        <taxon>Eukaryota</taxon>
        <taxon>Viridiplantae</taxon>
        <taxon>Chlorophyta</taxon>
        <taxon>core chlorophytes</taxon>
        <taxon>Trebouxiophyceae</taxon>
        <taxon>Trebouxiophyceae incertae sedis</taxon>
        <taxon>Elliptochloris clade</taxon>
        <taxon>Elliptochloris</taxon>
    </lineage>
</organism>
<dbReference type="EMBL" id="JALJOU010000025">
    <property type="protein sequence ID" value="KAK9836274.1"/>
    <property type="molecule type" value="Genomic_DNA"/>
</dbReference>
<dbReference type="PIRSF" id="PIRSF037913">
    <property type="entry name" value="His_deacetylse_1"/>
    <property type="match status" value="1"/>
</dbReference>
<evidence type="ECO:0000313" key="10">
    <source>
        <dbReference type="EMBL" id="KAK9836274.1"/>
    </source>
</evidence>
<dbReference type="InterPro" id="IPR023696">
    <property type="entry name" value="Ureohydrolase_dom_sf"/>
</dbReference>
<dbReference type="Gene3D" id="3.40.800.20">
    <property type="entry name" value="Histone deacetylase domain"/>
    <property type="match status" value="1"/>
</dbReference>
<keyword evidence="2 5" id="KW-0378">Hydrolase</keyword>
<dbReference type="PANTHER" id="PTHR10625:SF39">
    <property type="entry name" value="HISTONE DEACETYLASE 9"/>
    <property type="match status" value="1"/>
</dbReference>
<dbReference type="AlphaFoldDB" id="A0AAW1RRG9"/>
<dbReference type="PRINTS" id="PR01270">
    <property type="entry name" value="HDASUPER"/>
</dbReference>
<evidence type="ECO:0000256" key="3">
    <source>
        <dbReference type="ARBA" id="ARBA00022853"/>
    </source>
</evidence>
<feature type="active site" description="Proton acceptor" evidence="6">
    <location>
        <position position="141"/>
    </location>
</feature>
<comment type="similarity">
    <text evidence="5">Belongs to the histone deacetylase family. HD Type 1 subfamily.</text>
</comment>
<dbReference type="GO" id="GO:0046872">
    <property type="term" value="F:metal ion binding"/>
    <property type="evidence" value="ECO:0007669"/>
    <property type="project" value="UniProtKB-KW"/>
</dbReference>
<keyword evidence="8" id="KW-0479">Metal-binding</keyword>
<evidence type="ECO:0000256" key="8">
    <source>
        <dbReference type="PIRSR" id="PIRSR037913-3"/>
    </source>
</evidence>
<feature type="binding site" evidence="7">
    <location>
        <position position="99"/>
    </location>
    <ligand>
        <name>substrate</name>
    </ligand>
</feature>
<keyword evidence="11" id="KW-1185">Reference proteome</keyword>
<evidence type="ECO:0000256" key="2">
    <source>
        <dbReference type="ARBA" id="ARBA00022801"/>
    </source>
</evidence>
<dbReference type="GO" id="GO:0005634">
    <property type="term" value="C:nucleus"/>
    <property type="evidence" value="ECO:0007669"/>
    <property type="project" value="UniProtKB-SubCell"/>
</dbReference>
<sequence>MGERKSKVAYFYDSKWKAAYYGSKHPMKPVRLDMAHHLILAYELHKDMDVYTPRKAAPSELAQFHAEDYVRFLERVSPNHADDLGVQMLQFGMGGMGTDCPVFEGLFDFCQRYAGASIEGATKLNHGLADIAINWAGGLHHAKKSEASGFCYVNDLVLGILELLKYHARVLYVDIDIHHGDGVEEAFYLTDRVMTVSFHKHGDYFFPGTGDLSDIGERAGRYYSINVPLDNGTDDATFHRLFKPIMEKVVQVFQPGAIVLQCGADSLANDRLGCFNLTLDGHAEAVKFMKRFGLPMLVTGGGGYTKNNVARCWTNETAALVGRAVPEELPPNTYLEYYAPDHRLNLHSRKVMDNGNARAELERIRRDVMENLRHLAHTPSVQMAEAVPDSYLPEYNIDDADENPDLRLGRYAREHLVVRDREHDFYDDDDVY</sequence>
<feature type="binding site" evidence="8">
    <location>
        <position position="176"/>
    </location>
    <ligand>
        <name>a divalent metal cation</name>
        <dbReference type="ChEBI" id="CHEBI:60240"/>
    </ligand>
</feature>
<dbReference type="Pfam" id="PF00850">
    <property type="entry name" value="Hist_deacetyl"/>
    <property type="match status" value="1"/>
</dbReference>
<dbReference type="SUPFAM" id="SSF52768">
    <property type="entry name" value="Arginase/deacetylase"/>
    <property type="match status" value="1"/>
</dbReference>
<comment type="caution">
    <text evidence="10">The sequence shown here is derived from an EMBL/GenBank/DDBJ whole genome shotgun (WGS) entry which is preliminary data.</text>
</comment>
<dbReference type="PANTHER" id="PTHR10625">
    <property type="entry name" value="HISTONE DEACETYLASE HDAC1-RELATED"/>
    <property type="match status" value="1"/>
</dbReference>
<feature type="binding site" evidence="7">
    <location>
        <position position="304"/>
    </location>
    <ligand>
        <name>substrate</name>
    </ligand>
</feature>
<dbReference type="InterPro" id="IPR037138">
    <property type="entry name" value="His_deacetylse_dom_sf"/>
</dbReference>
<keyword evidence="5" id="KW-0539">Nucleus</keyword>
<feature type="binding site" evidence="7">
    <location>
        <position position="149"/>
    </location>
    <ligand>
        <name>substrate</name>
    </ligand>
</feature>
<keyword evidence="3 5" id="KW-0156">Chromatin regulator</keyword>
<dbReference type="Proteomes" id="UP001445335">
    <property type="component" value="Unassembled WGS sequence"/>
</dbReference>
<feature type="binding site" evidence="8">
    <location>
        <position position="178"/>
    </location>
    <ligand>
        <name>a divalent metal cation</name>
        <dbReference type="ChEBI" id="CHEBI:60240"/>
    </ligand>
</feature>
<evidence type="ECO:0000256" key="1">
    <source>
        <dbReference type="ARBA" id="ARBA00012111"/>
    </source>
</evidence>
<evidence type="ECO:0000259" key="9">
    <source>
        <dbReference type="Pfam" id="PF00850"/>
    </source>
</evidence>
<evidence type="ECO:0000256" key="5">
    <source>
        <dbReference type="PIRNR" id="PIRNR037913"/>
    </source>
</evidence>
<gene>
    <name evidence="10" type="ORF">WJX81_001417</name>
</gene>
<accession>A0AAW1RRG9</accession>
<protein>
    <recommendedName>
        <fullName evidence="1 5">Histone deacetylase</fullName>
        <ecNumber evidence="1 5">3.5.1.98</ecNumber>
    </recommendedName>
</protein>
<dbReference type="GO" id="GO:0141221">
    <property type="term" value="F:histone deacetylase activity, hydrolytic mechanism"/>
    <property type="evidence" value="ECO:0007669"/>
    <property type="project" value="UniProtKB-EC"/>
</dbReference>
<proteinExistence type="inferred from homology"/>
<dbReference type="PRINTS" id="PR01271">
    <property type="entry name" value="HISDACETLASE"/>
</dbReference>
<name>A0AAW1RRG9_9CHLO</name>
<keyword evidence="5" id="KW-0804">Transcription</keyword>
<keyword evidence="5" id="KW-0805">Transcription regulation</keyword>
<feature type="domain" description="Histone deacetylase" evidence="9">
    <location>
        <begin position="25"/>
        <end position="320"/>
    </location>
</feature>
<dbReference type="InterPro" id="IPR023801">
    <property type="entry name" value="His_deacetylse_dom"/>
</dbReference>
<dbReference type="GO" id="GO:0040029">
    <property type="term" value="P:epigenetic regulation of gene expression"/>
    <property type="evidence" value="ECO:0007669"/>
    <property type="project" value="TreeGrafter"/>
</dbReference>
<evidence type="ECO:0000313" key="11">
    <source>
        <dbReference type="Proteomes" id="UP001445335"/>
    </source>
</evidence>